<evidence type="ECO:0000256" key="1">
    <source>
        <dbReference type="SAM" id="Coils"/>
    </source>
</evidence>
<feature type="coiled-coil region" evidence="1">
    <location>
        <begin position="98"/>
        <end position="125"/>
    </location>
</feature>
<organism evidence="2 3">
    <name type="scientific">Algoriphagus confluentis</name>
    <dbReference type="NCBI Taxonomy" id="1697556"/>
    <lineage>
        <taxon>Bacteria</taxon>
        <taxon>Pseudomonadati</taxon>
        <taxon>Bacteroidota</taxon>
        <taxon>Cytophagia</taxon>
        <taxon>Cytophagales</taxon>
        <taxon>Cyclobacteriaceae</taxon>
        <taxon>Algoriphagus</taxon>
    </lineage>
</organism>
<comment type="caution">
    <text evidence="2">The sequence shown here is derived from an EMBL/GenBank/DDBJ whole genome shotgun (WGS) entry which is preliminary data.</text>
</comment>
<keyword evidence="1" id="KW-0175">Coiled coil</keyword>
<protein>
    <recommendedName>
        <fullName evidence="4">LTXXQ motif family protein</fullName>
    </recommendedName>
</protein>
<sequence length="186" mass="21704">MIPPSLHSLLIRYVAGKTQTHGWRKKSGRKEIKKLNETKMKKIKSILITLILLLLTWESFAQRPSQIDPEKLQAARIAFITTRIDLKPEQAEKFWPIFNEYNDKREATMREIAELNRNTESISEEQAKDRIKRRFELQQVLLSEEQAFVQKASGVLSAKQILMLNNLARDFTRQLYQRQRGGGGRP</sequence>
<gene>
    <name evidence="2" type="ORF">Aconfl_03880</name>
</gene>
<keyword evidence="3" id="KW-1185">Reference proteome</keyword>
<evidence type="ECO:0000313" key="2">
    <source>
        <dbReference type="EMBL" id="GMQ27746.1"/>
    </source>
</evidence>
<reference evidence="2 3" key="1">
    <citation type="submission" date="2023-08" db="EMBL/GenBank/DDBJ databases">
        <title>Draft genome sequence of Algoriphagus confluentis.</title>
        <authorList>
            <person name="Takatani N."/>
            <person name="Hosokawa M."/>
            <person name="Sawabe T."/>
        </authorList>
    </citation>
    <scope>NUCLEOTIDE SEQUENCE [LARGE SCALE GENOMIC DNA]</scope>
    <source>
        <strain evidence="2 3">NBRC 111222</strain>
    </source>
</reference>
<evidence type="ECO:0000313" key="3">
    <source>
        <dbReference type="Proteomes" id="UP001338309"/>
    </source>
</evidence>
<evidence type="ECO:0008006" key="4">
    <source>
        <dbReference type="Google" id="ProtNLM"/>
    </source>
</evidence>
<proteinExistence type="predicted"/>
<dbReference type="Proteomes" id="UP001338309">
    <property type="component" value="Unassembled WGS sequence"/>
</dbReference>
<accession>A0ABQ6PIQ6</accession>
<dbReference type="EMBL" id="BTPD01000001">
    <property type="protein sequence ID" value="GMQ27746.1"/>
    <property type="molecule type" value="Genomic_DNA"/>
</dbReference>
<name>A0ABQ6PIQ6_9BACT</name>